<dbReference type="Proteomes" id="UP000036503">
    <property type="component" value="Unassembled WGS sequence"/>
</dbReference>
<feature type="signal peptide" evidence="3">
    <location>
        <begin position="1"/>
        <end position="28"/>
    </location>
</feature>
<dbReference type="InterPro" id="IPR057309">
    <property type="entry name" value="PcsB_CC"/>
</dbReference>
<evidence type="ECO:0000256" key="3">
    <source>
        <dbReference type="SAM" id="SignalP"/>
    </source>
</evidence>
<dbReference type="FunFam" id="2.70.70.10:FF:000006">
    <property type="entry name" value="M23 family peptidase"/>
    <property type="match status" value="1"/>
</dbReference>
<dbReference type="PANTHER" id="PTHR21666">
    <property type="entry name" value="PEPTIDASE-RELATED"/>
    <property type="match status" value="1"/>
</dbReference>
<organism evidence="6 7">
    <name type="scientific">Megasphaera cerevisiae DSM 20462</name>
    <dbReference type="NCBI Taxonomy" id="1122219"/>
    <lineage>
        <taxon>Bacteria</taxon>
        <taxon>Bacillati</taxon>
        <taxon>Bacillota</taxon>
        <taxon>Negativicutes</taxon>
        <taxon>Veillonellales</taxon>
        <taxon>Veillonellaceae</taxon>
        <taxon>Megasphaera</taxon>
    </lineage>
</organism>
<dbReference type="STRING" id="39029.BSR42_02395"/>
<dbReference type="Pfam" id="PF24568">
    <property type="entry name" value="CC_PcsB"/>
    <property type="match status" value="1"/>
</dbReference>
<feature type="coiled-coil region" evidence="2">
    <location>
        <begin position="30"/>
        <end position="113"/>
    </location>
</feature>
<evidence type="ECO:0000256" key="2">
    <source>
        <dbReference type="SAM" id="Coils"/>
    </source>
</evidence>
<dbReference type="InterPro" id="IPR016047">
    <property type="entry name" value="M23ase_b-sheet_dom"/>
</dbReference>
<feature type="domain" description="M23ase beta-sheet core" evidence="4">
    <location>
        <begin position="301"/>
        <end position="395"/>
    </location>
</feature>
<dbReference type="GO" id="GO:0004222">
    <property type="term" value="F:metalloendopeptidase activity"/>
    <property type="evidence" value="ECO:0007669"/>
    <property type="project" value="TreeGrafter"/>
</dbReference>
<name>A0A0J6WW28_9FIRM</name>
<dbReference type="EMBL" id="LEKT01000015">
    <property type="protein sequence ID" value="KMO86789.1"/>
    <property type="molecule type" value="Genomic_DNA"/>
</dbReference>
<keyword evidence="7" id="KW-1185">Reference proteome</keyword>
<feature type="domain" description="Peptidoglycan hydrolase PcsB coiled-coil" evidence="5">
    <location>
        <begin position="102"/>
        <end position="172"/>
    </location>
</feature>
<dbReference type="Gene3D" id="2.70.70.10">
    <property type="entry name" value="Glucose Permease (Domain IIA)"/>
    <property type="match status" value="1"/>
</dbReference>
<dbReference type="RefSeq" id="WP_048513957.1">
    <property type="nucleotide sequence ID" value="NZ_FUXD01000001.1"/>
</dbReference>
<evidence type="ECO:0000313" key="7">
    <source>
        <dbReference type="Proteomes" id="UP000036503"/>
    </source>
</evidence>
<keyword evidence="2" id="KW-0175">Coiled coil</keyword>
<gene>
    <name evidence="6" type="ORF">AB840_06150</name>
</gene>
<sequence>MLKFESQKKYIAIWVTAALLSPSFVVFAEDEDLQNQLSDVQGQMNEQTQKKNDADAVIGNVFDKLRVIQENLDAAVRDYKAISDQLAQTEAQIKETQAKLEQEEAKLQTREGVFRKRIRDIYMHGQLSYLDVVLGAKDFSDFANRVDLLRRIISSDMELITSIKEQRNQINESKQLLETERAKQVQLKSDAEAKKAEIEKHKGEQQAIMAKAQNDKATAEAAYRELEASSQAIGEMLRQRAAERAAAAAAAAAAAQPADSGGSAPSYQATSGSGTFIWPVNGVITSPFGYRTHPIFGTSIFHSGIDIGVDYGTPVHAADSGVVVDAGWISGYGYAVIIDHGNGLSTLYGHNESLAVSAGQSVSQGQVIAYAGSTGNSTGPHVHFEVRVNGDPVDPMSYL</sequence>
<dbReference type="InterPro" id="IPR050570">
    <property type="entry name" value="Cell_wall_metabolism_enzyme"/>
</dbReference>
<evidence type="ECO:0000259" key="4">
    <source>
        <dbReference type="Pfam" id="PF01551"/>
    </source>
</evidence>
<comment type="caution">
    <text evidence="6">The sequence shown here is derived from an EMBL/GenBank/DDBJ whole genome shotgun (WGS) entry which is preliminary data.</text>
</comment>
<feature type="coiled-coil region" evidence="2">
    <location>
        <begin position="160"/>
        <end position="229"/>
    </location>
</feature>
<dbReference type="OrthoDB" id="9809488at2"/>
<evidence type="ECO:0000313" key="6">
    <source>
        <dbReference type="EMBL" id="KMO86789.1"/>
    </source>
</evidence>
<dbReference type="SUPFAM" id="SSF51261">
    <property type="entry name" value="Duplicated hybrid motif"/>
    <property type="match status" value="1"/>
</dbReference>
<dbReference type="PANTHER" id="PTHR21666:SF289">
    <property type="entry name" value="L-ALA--D-GLU ENDOPEPTIDASE"/>
    <property type="match status" value="1"/>
</dbReference>
<reference evidence="6 7" key="1">
    <citation type="submission" date="2015-06" db="EMBL/GenBank/DDBJ databases">
        <title>Draft genome sequence of beer spoilage bacterium Megasphaera cerevisiae type strain 20462.</title>
        <authorList>
            <person name="Kutumbaka K."/>
            <person name="Pasmowitz J."/>
            <person name="Mategko J."/>
            <person name="Reyes D."/>
            <person name="Friedrich A."/>
            <person name="Han S."/>
            <person name="Martens-Habbena W."/>
            <person name="Neal-McKinney J."/>
            <person name="Janagama H.K."/>
            <person name="Nadala C."/>
            <person name="Samadpour M."/>
        </authorList>
    </citation>
    <scope>NUCLEOTIDE SEQUENCE [LARGE SCALE GENOMIC DNA]</scope>
    <source>
        <strain evidence="6 7">DSM 20462</strain>
    </source>
</reference>
<dbReference type="CDD" id="cd12797">
    <property type="entry name" value="M23_peptidase"/>
    <property type="match status" value="1"/>
</dbReference>
<proteinExistence type="predicted"/>
<keyword evidence="1 3" id="KW-0732">Signal</keyword>
<evidence type="ECO:0000259" key="5">
    <source>
        <dbReference type="Pfam" id="PF24568"/>
    </source>
</evidence>
<protein>
    <submittedName>
        <fullName evidence="6">Peptidase M23</fullName>
    </submittedName>
</protein>
<accession>A0A0J6WW28</accession>
<dbReference type="Gene3D" id="6.10.250.3150">
    <property type="match status" value="1"/>
</dbReference>
<dbReference type="Pfam" id="PF01551">
    <property type="entry name" value="Peptidase_M23"/>
    <property type="match status" value="1"/>
</dbReference>
<dbReference type="InParanoid" id="A0A0J6WW28"/>
<dbReference type="AlphaFoldDB" id="A0A0J6WW28"/>
<evidence type="ECO:0000256" key="1">
    <source>
        <dbReference type="ARBA" id="ARBA00022729"/>
    </source>
</evidence>
<feature type="chain" id="PRO_5011448719" evidence="3">
    <location>
        <begin position="29"/>
        <end position="399"/>
    </location>
</feature>
<dbReference type="PATRIC" id="fig|1122219.3.peg.683"/>
<dbReference type="InterPro" id="IPR011055">
    <property type="entry name" value="Dup_hybrid_motif"/>
</dbReference>